<dbReference type="SUPFAM" id="SSF56235">
    <property type="entry name" value="N-terminal nucleophile aminohydrolases (Ntn hydrolases)"/>
    <property type="match status" value="1"/>
</dbReference>
<dbReference type="PANTHER" id="PTHR45937">
    <property type="entry name" value="ASPARAGINE SYNTHETASE DOMAIN-CONTAINING PROTEIN 1"/>
    <property type="match status" value="1"/>
</dbReference>
<evidence type="ECO:0000259" key="4">
    <source>
        <dbReference type="Pfam" id="PF00733"/>
    </source>
</evidence>
<dbReference type="Proteomes" id="UP001651158">
    <property type="component" value="Unassembled WGS sequence"/>
</dbReference>
<dbReference type="PANTHER" id="PTHR45937:SF1">
    <property type="entry name" value="ASPARAGINE SYNTHETASE DOMAIN-CONTAINING PROTEIN 1"/>
    <property type="match status" value="1"/>
</dbReference>
<feature type="domain" description="Asparagine synthetase" evidence="4">
    <location>
        <begin position="488"/>
        <end position="580"/>
    </location>
</feature>
<comment type="caution">
    <text evidence="5">The sequence shown here is derived from an EMBL/GenBank/DDBJ whole genome shotgun (WGS) entry which is preliminary data.</text>
</comment>
<dbReference type="CDD" id="cd01991">
    <property type="entry name" value="Asn_synthase_B_C"/>
    <property type="match status" value="1"/>
</dbReference>
<evidence type="ECO:0000313" key="5">
    <source>
        <dbReference type="EMBL" id="KAL5106192.1"/>
    </source>
</evidence>
<dbReference type="InterPro" id="IPR029055">
    <property type="entry name" value="Ntn_hydrolases_N"/>
</dbReference>
<evidence type="ECO:0000313" key="6">
    <source>
        <dbReference type="Proteomes" id="UP001651158"/>
    </source>
</evidence>
<dbReference type="Gene3D" id="3.40.50.620">
    <property type="entry name" value="HUPs"/>
    <property type="match status" value="1"/>
</dbReference>
<proteinExistence type="predicted"/>
<accession>A0ABR4Q9B2</accession>
<keyword evidence="6" id="KW-1185">Reference proteome</keyword>
<feature type="domain" description="Asparagine synthetase" evidence="4">
    <location>
        <begin position="304"/>
        <end position="341"/>
    </location>
</feature>
<protein>
    <submittedName>
        <fullName evidence="5">Asparagine synthetase domain-containing protein 1</fullName>
    </submittedName>
</protein>
<organism evidence="5 6">
    <name type="scientific">Taenia crassiceps</name>
    <dbReference type="NCBI Taxonomy" id="6207"/>
    <lineage>
        <taxon>Eukaryota</taxon>
        <taxon>Metazoa</taxon>
        <taxon>Spiralia</taxon>
        <taxon>Lophotrochozoa</taxon>
        <taxon>Platyhelminthes</taxon>
        <taxon>Cestoda</taxon>
        <taxon>Eucestoda</taxon>
        <taxon>Cyclophyllidea</taxon>
        <taxon>Taeniidae</taxon>
        <taxon>Taenia</taxon>
    </lineage>
</organism>
<keyword evidence="1" id="KW-0028">Amino-acid biosynthesis</keyword>
<dbReference type="SUPFAM" id="SSF52402">
    <property type="entry name" value="Adenine nucleotide alpha hydrolases-like"/>
    <property type="match status" value="1"/>
</dbReference>
<evidence type="ECO:0000256" key="3">
    <source>
        <dbReference type="ARBA" id="ARBA00022962"/>
    </source>
</evidence>
<reference evidence="5 6" key="1">
    <citation type="journal article" date="2022" name="Front. Cell. Infect. Microbiol.">
        <title>The Genomes of Two Strains of Taenia crassiceps the Animal Model for the Study of Human Cysticercosis.</title>
        <authorList>
            <person name="Bobes R.J."/>
            <person name="Estrada K."/>
            <person name="Rios-Valencia D.G."/>
            <person name="Calderon-Gallegos A."/>
            <person name="de la Torre P."/>
            <person name="Carrero J.C."/>
            <person name="Sanchez-Flores A."/>
            <person name="Laclette J.P."/>
        </authorList>
    </citation>
    <scope>NUCLEOTIDE SEQUENCE [LARGE SCALE GENOMIC DNA]</scope>
    <source>
        <strain evidence="5">WFUcys</strain>
    </source>
</reference>
<dbReference type="InterPro" id="IPR001962">
    <property type="entry name" value="Asn_synthase"/>
</dbReference>
<evidence type="ECO:0000256" key="2">
    <source>
        <dbReference type="ARBA" id="ARBA00022888"/>
    </source>
</evidence>
<keyword evidence="3" id="KW-0315">Glutamine amidotransferase</keyword>
<evidence type="ECO:0000256" key="1">
    <source>
        <dbReference type="ARBA" id="ARBA00022605"/>
    </source>
</evidence>
<dbReference type="Pfam" id="PF00733">
    <property type="entry name" value="Asn_synthase"/>
    <property type="match status" value="2"/>
</dbReference>
<dbReference type="InterPro" id="IPR051857">
    <property type="entry name" value="Asn_synthetase_domain"/>
</dbReference>
<keyword evidence="2" id="KW-0061">Asparagine biosynthesis</keyword>
<dbReference type="EMBL" id="JAKROA010000006">
    <property type="protein sequence ID" value="KAL5106192.1"/>
    <property type="molecule type" value="Genomic_DNA"/>
</dbReference>
<dbReference type="InterPro" id="IPR014729">
    <property type="entry name" value="Rossmann-like_a/b/a_fold"/>
</dbReference>
<sequence>MHQTLHHAWLSNLFLRIFNPPFKAIGGILKNTFSRVSCRGPGMCGILLSTSSNYEKLNYFDRSALDNRGLDSMPIQNFSLEDIEYEAYGSVTPMQRAIPCSRSSDLPDFILLWDGAIYNDLTSVSDAQYIAEKLSACDGSTDAVVRIFGSLHGPFAFVLVKRSEKCIFFGRDKFGRRSLVCNSDLSHLGSLGRSGTDIFVEVPASGIYMASAIPNGGFRVDFWYPWSKDHLQFWSLHPFNMSVKRKFVLDCSELKTPQHLNEREPAYVLMSLLREAVAVRVRLVAPTCQMCFKSSTESSCLHTRVGVLFSGGLDSAVIAALVDRCLAPDQPVDLITVAFQHLQRGTQSSKRRGGCDGEASLLEYASPDSAPDRQTALSSFEELRNSNPNRHWHLVLVDVSVEELKTVRQERVRSLLKPSPETTLNDSLSLALWFAARGSGRLICNQNCLSDLQCSTYRSPARVLLTGMGADEQLAGYSRHRTIFVQQGPRAVEAELAFEMQRIAERNLGRDDRMISDHGREARYPFLDERVVNYLSLLPLESKADLTLRRGEGEKRLLRSVAASLDLPIAARSPKRALQFGSRIAKSESLRKVVGATSTLVSTE</sequence>
<name>A0ABR4Q9B2_9CEST</name>
<dbReference type="Gene3D" id="3.60.20.10">
    <property type="entry name" value="Glutamine Phosphoribosylpyrophosphate, subunit 1, domain 1"/>
    <property type="match status" value="1"/>
</dbReference>
<gene>
    <name evidence="5" type="ORF">TcWFU_004673</name>
</gene>